<feature type="domain" description="STAS" evidence="6">
    <location>
        <begin position="523"/>
        <end position="718"/>
    </location>
</feature>
<evidence type="ECO:0000256" key="2">
    <source>
        <dbReference type="ARBA" id="ARBA00022692"/>
    </source>
</evidence>
<sequence length="734" mass="80908">MDVVEMSPPSFNVNRPVFNQETLDSYLHKRVKPKLSRSTKLLRYFRCSSKRAKSILFRFVPILEWLPKYPVKEYILGDIISGLSTAMMQLPQSLAYAILAAVPPVFGLYSSVFPVLLYTIFGTSRHVSIGTFAVISLMVGTVVVRLTPDQMFHVTSMNTTNHTEFHEARDAQRVKIAAATALLSGIMQLCLGLIRFGFVVVYLAEPVVRGFTTAAALHVFSSQLKYFLGIQTKRFGGPLSAINTFIAVCTNIKRSNIPSVILGAVCIVFLLVVKEINVRCKHKLPVPIPVELILVIITTGVSAGMNLHENYEVNIVGHIPSGLKAPVLPDFSLLSEIFTECIAIAIVGFSMTISMAKIFAMKHGYRVDGNQELIALGICNTFGSFFQTFPVTTSMSRSLVQETTGGKTEIAGAISAAVVLVILVSFGFLFECLPQTVLAAIVMVNLKGVLKQFQDIPFLWRICKIEFALWIVAFASSFILGLDFGLLVAVLFAIITVIYRTQSPKSAMLGQIPNTDIYLDIDAYEEVQEVPGVKIFQSSASLYFANVDMYVNTLHKKTEIEPAAILLAKKRLEEKAKKSARLAERKSILKWGNRNIPSEAAKQKAVAEEVPNEAIQNGASNVLNIVESDANHKLTAFIKSAADTHALILDFSSVSFIDSVGTKMLKMIIKEYGNIGINVFIAGCSECIVKDLTRLKFFDESIPRSLLFHSVHDAVLHYQELASLRGDSSTEMSF</sequence>
<dbReference type="SUPFAM" id="SSF52091">
    <property type="entry name" value="SpoIIaa-like"/>
    <property type="match status" value="1"/>
</dbReference>
<feature type="transmembrane region" description="Helical" evidence="5">
    <location>
        <begin position="176"/>
        <end position="204"/>
    </location>
</feature>
<dbReference type="STRING" id="137246.A0A401SDY7"/>
<reference evidence="7 8" key="1">
    <citation type="journal article" date="2018" name="Nat. Ecol. Evol.">
        <title>Shark genomes provide insights into elasmobranch evolution and the origin of vertebrates.</title>
        <authorList>
            <person name="Hara Y"/>
            <person name="Yamaguchi K"/>
            <person name="Onimaru K"/>
            <person name="Kadota M"/>
            <person name="Koyanagi M"/>
            <person name="Keeley SD"/>
            <person name="Tatsumi K"/>
            <person name="Tanaka K"/>
            <person name="Motone F"/>
            <person name="Kageyama Y"/>
            <person name="Nozu R"/>
            <person name="Adachi N"/>
            <person name="Nishimura O"/>
            <person name="Nakagawa R"/>
            <person name="Tanegashima C"/>
            <person name="Kiyatake I"/>
            <person name="Matsumoto R"/>
            <person name="Murakumo K"/>
            <person name="Nishida K"/>
            <person name="Terakita A"/>
            <person name="Kuratani S"/>
            <person name="Sato K"/>
            <person name="Hyodo S Kuraku.S."/>
        </authorList>
    </citation>
    <scope>NUCLEOTIDE SEQUENCE [LARGE SCALE GENOMIC DNA]</scope>
</reference>
<dbReference type="GO" id="GO:0008271">
    <property type="term" value="F:secondary active sulfate transmembrane transporter activity"/>
    <property type="evidence" value="ECO:0007669"/>
    <property type="project" value="InterPro"/>
</dbReference>
<gene>
    <name evidence="7" type="ORF">chiPu_0007039</name>
</gene>
<feature type="transmembrane region" description="Helical" evidence="5">
    <location>
        <begin position="413"/>
        <end position="446"/>
    </location>
</feature>
<dbReference type="NCBIfam" id="TIGR00815">
    <property type="entry name" value="sulP"/>
    <property type="match status" value="1"/>
</dbReference>
<dbReference type="EMBL" id="BEZZ01000213">
    <property type="protein sequence ID" value="GCC28608.1"/>
    <property type="molecule type" value="Genomic_DNA"/>
</dbReference>
<dbReference type="OrthoDB" id="288203at2759"/>
<dbReference type="InterPro" id="IPR011547">
    <property type="entry name" value="SLC26A/SulP_dom"/>
</dbReference>
<dbReference type="PANTHER" id="PTHR11814">
    <property type="entry name" value="SULFATE TRANSPORTER"/>
    <property type="match status" value="1"/>
</dbReference>
<evidence type="ECO:0000313" key="8">
    <source>
        <dbReference type="Proteomes" id="UP000287033"/>
    </source>
</evidence>
<evidence type="ECO:0000259" key="6">
    <source>
        <dbReference type="PROSITE" id="PS50801"/>
    </source>
</evidence>
<comment type="subcellular location">
    <subcellularLocation>
        <location evidence="1">Membrane</location>
        <topology evidence="1">Multi-pass membrane protein</topology>
    </subcellularLocation>
</comment>
<keyword evidence="2 5" id="KW-0812">Transmembrane</keyword>
<dbReference type="GO" id="GO:0016020">
    <property type="term" value="C:membrane"/>
    <property type="evidence" value="ECO:0007669"/>
    <property type="project" value="UniProtKB-SubCell"/>
</dbReference>
<dbReference type="Proteomes" id="UP000287033">
    <property type="component" value="Unassembled WGS sequence"/>
</dbReference>
<dbReference type="Pfam" id="PF01740">
    <property type="entry name" value="STAS"/>
    <property type="match status" value="1"/>
</dbReference>
<accession>A0A401SDY7</accession>
<keyword evidence="3 5" id="KW-1133">Transmembrane helix</keyword>
<evidence type="ECO:0000256" key="3">
    <source>
        <dbReference type="ARBA" id="ARBA00022989"/>
    </source>
</evidence>
<dbReference type="InterPro" id="IPR018045">
    <property type="entry name" value="S04_transporter_CS"/>
</dbReference>
<dbReference type="InterPro" id="IPR001902">
    <property type="entry name" value="SLC26A/SulP_fam"/>
</dbReference>
<feature type="transmembrane region" description="Helical" evidence="5">
    <location>
        <begin position="288"/>
        <end position="307"/>
    </location>
</feature>
<dbReference type="Gene3D" id="3.30.750.24">
    <property type="entry name" value="STAS domain"/>
    <property type="match status" value="1"/>
</dbReference>
<dbReference type="Pfam" id="PF00916">
    <property type="entry name" value="Sulfate_transp"/>
    <property type="match status" value="1"/>
</dbReference>
<comment type="caution">
    <text evidence="7">The sequence shown here is derived from an EMBL/GenBank/DDBJ whole genome shotgun (WGS) entry which is preliminary data.</text>
</comment>
<dbReference type="PROSITE" id="PS50801">
    <property type="entry name" value="STAS"/>
    <property type="match status" value="1"/>
</dbReference>
<proteinExistence type="predicted"/>
<evidence type="ECO:0000313" key="7">
    <source>
        <dbReference type="EMBL" id="GCC28608.1"/>
    </source>
</evidence>
<feature type="transmembrane region" description="Helical" evidence="5">
    <location>
        <begin position="373"/>
        <end position="393"/>
    </location>
</feature>
<dbReference type="OMA" id="YKDAQRV"/>
<dbReference type="PROSITE" id="PS01130">
    <property type="entry name" value="SLC26A"/>
    <property type="match status" value="1"/>
</dbReference>
<dbReference type="AlphaFoldDB" id="A0A401SDY7"/>
<feature type="transmembrane region" description="Helical" evidence="5">
    <location>
        <begin position="259"/>
        <end position="276"/>
    </location>
</feature>
<organism evidence="7 8">
    <name type="scientific">Chiloscyllium punctatum</name>
    <name type="common">Brownbanded bambooshark</name>
    <name type="synonym">Hemiscyllium punctatum</name>
    <dbReference type="NCBI Taxonomy" id="137246"/>
    <lineage>
        <taxon>Eukaryota</taxon>
        <taxon>Metazoa</taxon>
        <taxon>Chordata</taxon>
        <taxon>Craniata</taxon>
        <taxon>Vertebrata</taxon>
        <taxon>Chondrichthyes</taxon>
        <taxon>Elasmobranchii</taxon>
        <taxon>Galeomorphii</taxon>
        <taxon>Galeoidea</taxon>
        <taxon>Orectolobiformes</taxon>
        <taxon>Hemiscylliidae</taxon>
        <taxon>Chiloscyllium</taxon>
    </lineage>
</organism>
<feature type="transmembrane region" description="Helical" evidence="5">
    <location>
        <begin position="127"/>
        <end position="147"/>
    </location>
</feature>
<keyword evidence="4 5" id="KW-0472">Membrane</keyword>
<evidence type="ECO:0000256" key="4">
    <source>
        <dbReference type="ARBA" id="ARBA00023136"/>
    </source>
</evidence>
<dbReference type="InterPro" id="IPR002645">
    <property type="entry name" value="STAS_dom"/>
</dbReference>
<name>A0A401SDY7_CHIPU</name>
<dbReference type="CDD" id="cd07042">
    <property type="entry name" value="STAS_SulP_like_sulfate_transporter"/>
    <property type="match status" value="1"/>
</dbReference>
<evidence type="ECO:0000256" key="5">
    <source>
        <dbReference type="SAM" id="Phobius"/>
    </source>
</evidence>
<protein>
    <recommendedName>
        <fullName evidence="6">STAS domain-containing protein</fullName>
    </recommendedName>
</protein>
<evidence type="ECO:0000256" key="1">
    <source>
        <dbReference type="ARBA" id="ARBA00004141"/>
    </source>
</evidence>
<feature type="transmembrane region" description="Helical" evidence="5">
    <location>
        <begin position="467"/>
        <end position="499"/>
    </location>
</feature>
<dbReference type="InterPro" id="IPR036513">
    <property type="entry name" value="STAS_dom_sf"/>
</dbReference>
<feature type="transmembrane region" description="Helical" evidence="5">
    <location>
        <begin position="337"/>
        <end position="361"/>
    </location>
</feature>
<feature type="transmembrane region" description="Helical" evidence="5">
    <location>
        <begin position="94"/>
        <end position="121"/>
    </location>
</feature>
<keyword evidence="8" id="KW-1185">Reference proteome</keyword>